<evidence type="ECO:0000256" key="1">
    <source>
        <dbReference type="ARBA" id="ARBA00022741"/>
    </source>
</evidence>
<dbReference type="AlphaFoldDB" id="A0AAN9XNC6"/>
<dbReference type="GO" id="GO:0005524">
    <property type="term" value="F:ATP binding"/>
    <property type="evidence" value="ECO:0007669"/>
    <property type="project" value="UniProtKB-KW"/>
</dbReference>
<dbReference type="GO" id="GO:0140662">
    <property type="term" value="F:ATP-dependent protein folding chaperone"/>
    <property type="evidence" value="ECO:0007669"/>
    <property type="project" value="InterPro"/>
</dbReference>
<name>A0AAN9XNC6_PSOTE</name>
<gene>
    <name evidence="4" type="ORF">VNO78_11609</name>
</gene>
<protein>
    <submittedName>
        <fullName evidence="4">Uncharacterized protein</fullName>
    </submittedName>
</protein>
<evidence type="ECO:0000313" key="5">
    <source>
        <dbReference type="Proteomes" id="UP001386955"/>
    </source>
</evidence>
<dbReference type="Proteomes" id="UP001386955">
    <property type="component" value="Unassembled WGS sequence"/>
</dbReference>
<evidence type="ECO:0000256" key="3">
    <source>
        <dbReference type="ARBA" id="ARBA00022946"/>
    </source>
</evidence>
<sequence length="100" mass="10735">MVKEVELHAQRDQEIKALVDIRNSAVTTIYNMEKSLGEYRDKIPSEVAKEIEGAVSNLIKAMAGDSADEIKSKVDVTNKVVSKIGEHMSGGGSNGGSSGW</sequence>
<reference evidence="4 5" key="1">
    <citation type="submission" date="2024-01" db="EMBL/GenBank/DDBJ databases">
        <title>The genomes of 5 underutilized Papilionoideae crops provide insights into root nodulation and disease resistanc.</title>
        <authorList>
            <person name="Jiang F."/>
        </authorList>
    </citation>
    <scope>NUCLEOTIDE SEQUENCE [LARGE SCALE GENOMIC DNA]</scope>
    <source>
        <strain evidence="4">DUOXIRENSHENG_FW03</strain>
        <tissue evidence="4">Leaves</tissue>
    </source>
</reference>
<dbReference type="SUPFAM" id="SSF100934">
    <property type="entry name" value="Heat shock protein 70kD (HSP70), C-terminal subdomain"/>
    <property type="match status" value="1"/>
</dbReference>
<keyword evidence="3" id="KW-0809">Transit peptide</keyword>
<keyword evidence="1" id="KW-0547">Nucleotide-binding</keyword>
<evidence type="ECO:0000313" key="4">
    <source>
        <dbReference type="EMBL" id="KAK7400403.1"/>
    </source>
</evidence>
<evidence type="ECO:0000256" key="2">
    <source>
        <dbReference type="ARBA" id="ARBA00022840"/>
    </source>
</evidence>
<dbReference type="Pfam" id="PF00012">
    <property type="entry name" value="HSP70"/>
    <property type="match status" value="1"/>
</dbReference>
<accession>A0AAN9XNC6</accession>
<dbReference type="Gene3D" id="1.20.1270.10">
    <property type="match status" value="1"/>
</dbReference>
<dbReference type="EMBL" id="JAYMYS010000003">
    <property type="protein sequence ID" value="KAK7400403.1"/>
    <property type="molecule type" value="Genomic_DNA"/>
</dbReference>
<comment type="caution">
    <text evidence="4">The sequence shown here is derived from an EMBL/GenBank/DDBJ whole genome shotgun (WGS) entry which is preliminary data.</text>
</comment>
<dbReference type="InterPro" id="IPR013126">
    <property type="entry name" value="Hsp_70_fam"/>
</dbReference>
<keyword evidence="5" id="KW-1185">Reference proteome</keyword>
<organism evidence="4 5">
    <name type="scientific">Psophocarpus tetragonolobus</name>
    <name type="common">Winged bean</name>
    <name type="synonym">Dolichos tetragonolobus</name>
    <dbReference type="NCBI Taxonomy" id="3891"/>
    <lineage>
        <taxon>Eukaryota</taxon>
        <taxon>Viridiplantae</taxon>
        <taxon>Streptophyta</taxon>
        <taxon>Embryophyta</taxon>
        <taxon>Tracheophyta</taxon>
        <taxon>Spermatophyta</taxon>
        <taxon>Magnoliopsida</taxon>
        <taxon>eudicotyledons</taxon>
        <taxon>Gunneridae</taxon>
        <taxon>Pentapetalae</taxon>
        <taxon>rosids</taxon>
        <taxon>fabids</taxon>
        <taxon>Fabales</taxon>
        <taxon>Fabaceae</taxon>
        <taxon>Papilionoideae</taxon>
        <taxon>50 kb inversion clade</taxon>
        <taxon>NPAAA clade</taxon>
        <taxon>indigoferoid/millettioid clade</taxon>
        <taxon>Phaseoleae</taxon>
        <taxon>Psophocarpus</taxon>
    </lineage>
</organism>
<proteinExistence type="predicted"/>
<dbReference type="FunFam" id="1.20.1270.10:FF:000001">
    <property type="entry name" value="Molecular chaperone DnaK"/>
    <property type="match status" value="1"/>
</dbReference>
<keyword evidence="2" id="KW-0067">ATP-binding</keyword>
<dbReference type="InterPro" id="IPR029048">
    <property type="entry name" value="HSP70_C_sf"/>
</dbReference>